<name>A0A7G1Q8E5_9GAMM</name>
<gene>
    <name evidence="18" type="primary">ribD</name>
    <name evidence="18" type="ORF">NSCAC_0424</name>
</gene>
<dbReference type="InterPro" id="IPR002125">
    <property type="entry name" value="CMP_dCMP_dom"/>
</dbReference>
<dbReference type="PROSITE" id="PS51747">
    <property type="entry name" value="CYT_DCMP_DEAMINASES_2"/>
    <property type="match status" value="1"/>
</dbReference>
<feature type="binding site" evidence="15">
    <location>
        <position position="184"/>
    </location>
    <ligand>
        <name>substrate</name>
    </ligand>
</feature>
<evidence type="ECO:0000256" key="13">
    <source>
        <dbReference type="PIRNR" id="PIRNR006769"/>
    </source>
</evidence>
<keyword evidence="9 13" id="KW-0862">Zinc</keyword>
<evidence type="ECO:0000256" key="8">
    <source>
        <dbReference type="ARBA" id="ARBA00022801"/>
    </source>
</evidence>
<feature type="binding site" evidence="15">
    <location>
        <position position="299"/>
    </location>
    <ligand>
        <name>substrate</name>
    </ligand>
</feature>
<reference evidence="18 19" key="1">
    <citation type="submission" date="2020-03" db="EMBL/GenBank/DDBJ databases">
        <authorList>
            <person name="Picone N."/>
        </authorList>
    </citation>
    <scope>NUCLEOTIDE SEQUENCE [LARGE SCALE GENOMIC DNA]</scope>
    <source>
        <strain evidence="18">NSCAC1</strain>
    </source>
</reference>
<keyword evidence="7 13" id="KW-0479">Metal-binding</keyword>
<feature type="binding site" evidence="15">
    <location>
        <position position="207"/>
    </location>
    <ligand>
        <name>substrate</name>
    </ligand>
</feature>
<evidence type="ECO:0000256" key="2">
    <source>
        <dbReference type="ARBA" id="ARBA00004882"/>
    </source>
</evidence>
<dbReference type="Proteomes" id="UP000516072">
    <property type="component" value="Chromosome"/>
</dbReference>
<feature type="binding site" evidence="16">
    <location>
        <position position="50"/>
    </location>
    <ligand>
        <name>Zn(2+)</name>
        <dbReference type="ChEBI" id="CHEBI:29105"/>
        <note>catalytic</note>
    </ligand>
</feature>
<dbReference type="PIRSF" id="PIRSF006769">
    <property type="entry name" value="RibD"/>
    <property type="match status" value="1"/>
</dbReference>
<dbReference type="InterPro" id="IPR011549">
    <property type="entry name" value="RibD_C"/>
</dbReference>
<dbReference type="Pfam" id="PF00383">
    <property type="entry name" value="dCMP_cyt_deam_1"/>
    <property type="match status" value="1"/>
</dbReference>
<dbReference type="Pfam" id="PF01872">
    <property type="entry name" value="RibD_C"/>
    <property type="match status" value="1"/>
</dbReference>
<evidence type="ECO:0000259" key="17">
    <source>
        <dbReference type="PROSITE" id="PS51747"/>
    </source>
</evidence>
<dbReference type="Gene3D" id="3.40.140.10">
    <property type="entry name" value="Cytidine Deaminase, domain 2"/>
    <property type="match status" value="1"/>
</dbReference>
<keyword evidence="8 13" id="KW-0378">Hydrolase</keyword>
<dbReference type="NCBIfam" id="TIGR00227">
    <property type="entry name" value="ribD_Cterm"/>
    <property type="match status" value="1"/>
</dbReference>
<dbReference type="GO" id="GO:0050661">
    <property type="term" value="F:NADP binding"/>
    <property type="evidence" value="ECO:0007669"/>
    <property type="project" value="InterPro"/>
</dbReference>
<evidence type="ECO:0000256" key="6">
    <source>
        <dbReference type="ARBA" id="ARBA00022619"/>
    </source>
</evidence>
<evidence type="ECO:0000256" key="10">
    <source>
        <dbReference type="ARBA" id="ARBA00022857"/>
    </source>
</evidence>
<dbReference type="GO" id="GO:0008270">
    <property type="term" value="F:zinc ion binding"/>
    <property type="evidence" value="ECO:0007669"/>
    <property type="project" value="InterPro"/>
</dbReference>
<comment type="similarity">
    <text evidence="4 13">In the N-terminal section; belongs to the cytidine and deoxycytidylate deaminase family.</text>
</comment>
<feature type="binding site" evidence="15">
    <location>
        <position position="170"/>
    </location>
    <ligand>
        <name>NADP(+)</name>
        <dbReference type="ChEBI" id="CHEBI:58349"/>
    </ligand>
</feature>
<keyword evidence="12" id="KW-0511">Multifunctional enzyme</keyword>
<dbReference type="PANTHER" id="PTHR38011:SF7">
    <property type="entry name" value="2,5-DIAMINO-6-RIBOSYLAMINO-4(3H)-PYRIMIDINONE 5'-PHOSPHATE REDUCTASE"/>
    <property type="match status" value="1"/>
</dbReference>
<evidence type="ECO:0000256" key="5">
    <source>
        <dbReference type="ARBA" id="ARBA00007417"/>
    </source>
</evidence>
<comment type="catalytic activity">
    <reaction evidence="13">
        <text>2,5-diamino-6-hydroxy-4-(5-phosphoribosylamino)-pyrimidine + H2O + H(+) = 5-amino-6-(5-phospho-D-ribosylamino)uracil + NH4(+)</text>
        <dbReference type="Rhea" id="RHEA:21868"/>
        <dbReference type="ChEBI" id="CHEBI:15377"/>
        <dbReference type="ChEBI" id="CHEBI:15378"/>
        <dbReference type="ChEBI" id="CHEBI:28938"/>
        <dbReference type="ChEBI" id="CHEBI:58453"/>
        <dbReference type="ChEBI" id="CHEBI:58614"/>
        <dbReference type="EC" id="3.5.4.26"/>
    </reaction>
</comment>
<keyword evidence="11 13" id="KW-0560">Oxidoreductase</keyword>
<comment type="pathway">
    <text evidence="3 13">Cofactor biosynthesis; riboflavin biosynthesis; 5-amino-6-(D-ribitylamino)uracil from GTP: step 3/4.</text>
</comment>
<dbReference type="PANTHER" id="PTHR38011">
    <property type="entry name" value="DIHYDROFOLATE REDUCTASE FAMILY PROTEIN (AFU_ORTHOLOGUE AFUA_8G06820)"/>
    <property type="match status" value="1"/>
</dbReference>
<comment type="catalytic activity">
    <reaction evidence="13">
        <text>5-amino-6-(5-phospho-D-ribitylamino)uracil + NADP(+) = 5-amino-6-(5-phospho-D-ribosylamino)uracil + NADPH + H(+)</text>
        <dbReference type="Rhea" id="RHEA:17845"/>
        <dbReference type="ChEBI" id="CHEBI:15378"/>
        <dbReference type="ChEBI" id="CHEBI:57783"/>
        <dbReference type="ChEBI" id="CHEBI:58349"/>
        <dbReference type="ChEBI" id="CHEBI:58421"/>
        <dbReference type="ChEBI" id="CHEBI:58453"/>
        <dbReference type="EC" id="1.1.1.193"/>
    </reaction>
</comment>
<evidence type="ECO:0000256" key="15">
    <source>
        <dbReference type="PIRSR" id="PIRSR006769-2"/>
    </source>
</evidence>
<dbReference type="AlphaFoldDB" id="A0A7G1Q8E5"/>
<dbReference type="SUPFAM" id="SSF53597">
    <property type="entry name" value="Dihydrofolate reductase-like"/>
    <property type="match status" value="1"/>
</dbReference>
<dbReference type="EMBL" id="LR778175">
    <property type="protein sequence ID" value="CAB1274950.1"/>
    <property type="molecule type" value="Genomic_DNA"/>
</dbReference>
<sequence>MNDSVYLARAIALAKQGLYTTDPNPRVGCVVVKSGQIVGEGWHQQVGGPHAEINALAQAGNNAQGATCYVTLEPCCHHGRTAPCTGVLIQAGINRVVVAIKDPNPKVAGKGLAQLRAAGIEVTHGLLTEEAKALNLGFIQRFTLNRPWVRCKLAMSLDGATALASGESRWITSPAARHDVQKWRARSSGILTGIGTILHDNPSLNVRYHELKEQIPELLQRQPLCIILDQKLTLPEHAKILSLPRSVLVVCEDSSYPKAEILRNLGVEVINIPLLGQKLDLALLMTVLAQREMNELHVECGAKLAGSLLQAGLIDELILYIAPKLMGDNSLGLFHLLGINTMKDTIDVVIKEVRAIGNDWRFIVHFNKS</sequence>
<feature type="binding site" evidence="15">
    <location>
        <position position="154"/>
    </location>
    <ligand>
        <name>NADP(+)</name>
        <dbReference type="ChEBI" id="CHEBI:58349"/>
    </ligand>
</feature>
<organism evidence="18 19">
    <name type="scientific">Candidatus Nitrosacidococcus tergens</name>
    <dbReference type="NCBI Taxonomy" id="553981"/>
    <lineage>
        <taxon>Bacteria</taxon>
        <taxon>Pseudomonadati</taxon>
        <taxon>Pseudomonadota</taxon>
        <taxon>Gammaproteobacteria</taxon>
        <taxon>Chromatiales</taxon>
        <taxon>Chromatiaceae</taxon>
        <taxon>Candidatus Nitrosacidococcus</taxon>
    </lineage>
</organism>
<evidence type="ECO:0000256" key="7">
    <source>
        <dbReference type="ARBA" id="ARBA00022723"/>
    </source>
</evidence>
<dbReference type="InterPro" id="IPR016192">
    <property type="entry name" value="APOBEC/CMP_deaminase_Zn-bd"/>
</dbReference>
<feature type="binding site" evidence="15">
    <location>
        <position position="168"/>
    </location>
    <ligand>
        <name>substrate</name>
    </ligand>
</feature>
<dbReference type="FunFam" id="3.40.140.10:FF:000025">
    <property type="entry name" value="Riboflavin biosynthesis protein RibD"/>
    <property type="match status" value="1"/>
</dbReference>
<evidence type="ECO:0000256" key="11">
    <source>
        <dbReference type="ARBA" id="ARBA00023002"/>
    </source>
</evidence>
<evidence type="ECO:0000256" key="12">
    <source>
        <dbReference type="ARBA" id="ARBA00023268"/>
    </source>
</evidence>
<proteinExistence type="inferred from homology"/>
<keyword evidence="19" id="KW-1185">Reference proteome</keyword>
<feature type="binding site" evidence="16">
    <location>
        <position position="75"/>
    </location>
    <ligand>
        <name>Zn(2+)</name>
        <dbReference type="ChEBI" id="CHEBI:29105"/>
        <note>catalytic</note>
    </ligand>
</feature>
<dbReference type="KEGG" id="ntg:NSCAC_0424"/>
<evidence type="ECO:0000256" key="16">
    <source>
        <dbReference type="PIRSR" id="PIRSR006769-3"/>
    </source>
</evidence>
<dbReference type="EC" id="3.5.4.26" evidence="13"/>
<dbReference type="SUPFAM" id="SSF53927">
    <property type="entry name" value="Cytidine deaminase-like"/>
    <property type="match status" value="1"/>
</dbReference>
<keyword evidence="6 13" id="KW-0686">Riboflavin biosynthesis</keyword>
<keyword evidence="10 13" id="KW-0521">NADP</keyword>
<feature type="binding site" evidence="15">
    <location>
        <position position="196"/>
    </location>
    <ligand>
        <name>NADP(+)</name>
        <dbReference type="ChEBI" id="CHEBI:58349"/>
    </ligand>
</feature>
<comment type="cofactor">
    <cofactor evidence="13 16">
        <name>Zn(2+)</name>
        <dbReference type="ChEBI" id="CHEBI:29105"/>
    </cofactor>
    <text evidence="13 16">Binds 1 zinc ion.</text>
</comment>
<dbReference type="GO" id="GO:0008703">
    <property type="term" value="F:5-amino-6-(5-phosphoribosylamino)uracil reductase activity"/>
    <property type="evidence" value="ECO:0007669"/>
    <property type="project" value="UniProtKB-EC"/>
</dbReference>
<protein>
    <recommendedName>
        <fullName evidence="13">Riboflavin biosynthesis protein RibD</fullName>
    </recommendedName>
    <domain>
        <recommendedName>
            <fullName evidence="13">Diaminohydroxyphosphoribosylaminopyrimidine deaminase</fullName>
            <shortName evidence="13">DRAP deaminase</shortName>
            <ecNumber evidence="13">3.5.4.26</ecNumber>
        </recommendedName>
        <alternativeName>
            <fullName evidence="13">Riboflavin-specific deaminase</fullName>
        </alternativeName>
    </domain>
    <domain>
        <recommendedName>
            <fullName evidence="13">5-amino-6-(5-phosphoribosylamino)uracil reductase</fullName>
            <ecNumber evidence="13">1.1.1.193</ecNumber>
        </recommendedName>
        <alternativeName>
            <fullName evidence="13">HTP reductase</fullName>
        </alternativeName>
    </domain>
</protein>
<accession>A0A7G1Q8E5</accession>
<evidence type="ECO:0000256" key="4">
    <source>
        <dbReference type="ARBA" id="ARBA00005259"/>
    </source>
</evidence>
<evidence type="ECO:0000256" key="9">
    <source>
        <dbReference type="ARBA" id="ARBA00022833"/>
    </source>
</evidence>
<dbReference type="InterPro" id="IPR024072">
    <property type="entry name" value="DHFR-like_dom_sf"/>
</dbReference>
<dbReference type="InterPro" id="IPR002734">
    <property type="entry name" value="RibDG_C"/>
</dbReference>
<feature type="binding site" evidence="15">
    <location>
        <begin position="301"/>
        <end position="307"/>
    </location>
    <ligand>
        <name>NADP(+)</name>
        <dbReference type="ChEBI" id="CHEBI:58349"/>
    </ligand>
</feature>
<feature type="binding site" evidence="15">
    <location>
        <position position="200"/>
    </location>
    <ligand>
        <name>NADP(+)</name>
        <dbReference type="ChEBI" id="CHEBI:58349"/>
    </ligand>
</feature>
<dbReference type="GO" id="GO:0009231">
    <property type="term" value="P:riboflavin biosynthetic process"/>
    <property type="evidence" value="ECO:0007669"/>
    <property type="project" value="UniProtKB-UniPathway"/>
</dbReference>
<dbReference type="NCBIfam" id="TIGR00326">
    <property type="entry name" value="eubact_ribD"/>
    <property type="match status" value="1"/>
</dbReference>
<comment type="pathway">
    <text evidence="2 13">Cofactor biosynthesis; riboflavin biosynthesis; 5-amino-6-(D-ribitylamino)uracil from GTP: step 2/4.</text>
</comment>
<feature type="domain" description="CMP/dCMP-type deaminase" evidence="17">
    <location>
        <begin position="1"/>
        <end position="123"/>
    </location>
</feature>
<dbReference type="InterPro" id="IPR016193">
    <property type="entry name" value="Cytidine_deaminase-like"/>
</dbReference>
<feature type="binding site" evidence="16">
    <location>
        <position position="84"/>
    </location>
    <ligand>
        <name>Zn(2+)</name>
        <dbReference type="ChEBI" id="CHEBI:29105"/>
        <note>catalytic</note>
    </ligand>
</feature>
<dbReference type="CDD" id="cd01284">
    <property type="entry name" value="Riboflavin_deaminase-reductase"/>
    <property type="match status" value="1"/>
</dbReference>
<dbReference type="PROSITE" id="PS00903">
    <property type="entry name" value="CYT_DCMP_DEAMINASES_1"/>
    <property type="match status" value="1"/>
</dbReference>
<dbReference type="GO" id="GO:0008835">
    <property type="term" value="F:diaminohydroxyphosphoribosylaminopyrimidine deaminase activity"/>
    <property type="evidence" value="ECO:0007669"/>
    <property type="project" value="UniProtKB-EC"/>
</dbReference>
<evidence type="ECO:0000313" key="19">
    <source>
        <dbReference type="Proteomes" id="UP000516072"/>
    </source>
</evidence>
<feature type="binding site" evidence="15">
    <location>
        <position position="204"/>
    </location>
    <ligand>
        <name>substrate</name>
    </ligand>
</feature>
<comment type="function">
    <text evidence="1 13">Converts 2,5-diamino-6-(ribosylamino)-4(3h)-pyrimidinone 5'-phosphate into 5-amino-6-(ribosylamino)-2,4(1h,3h)-pyrimidinedione 5'-phosphate.</text>
</comment>
<feature type="active site" description="Proton donor" evidence="14">
    <location>
        <position position="52"/>
    </location>
</feature>
<dbReference type="RefSeq" id="WP_197744782.1">
    <property type="nucleotide sequence ID" value="NZ_LR778175.1"/>
</dbReference>
<dbReference type="UniPathway" id="UPA00275">
    <property type="reaction ID" value="UER00401"/>
</dbReference>
<evidence type="ECO:0000256" key="14">
    <source>
        <dbReference type="PIRSR" id="PIRSR006769-1"/>
    </source>
</evidence>
<dbReference type="InterPro" id="IPR004794">
    <property type="entry name" value="Eubact_RibD"/>
</dbReference>
<evidence type="ECO:0000256" key="1">
    <source>
        <dbReference type="ARBA" id="ARBA00002151"/>
    </source>
</evidence>
<comment type="similarity">
    <text evidence="5 13">In the C-terminal section; belongs to the HTP reductase family.</text>
</comment>
<evidence type="ECO:0000313" key="18">
    <source>
        <dbReference type="EMBL" id="CAB1274950.1"/>
    </source>
</evidence>
<dbReference type="InterPro" id="IPR050765">
    <property type="entry name" value="Riboflavin_Biosynth_HTPR"/>
</dbReference>
<dbReference type="Gene3D" id="3.40.430.10">
    <property type="entry name" value="Dihydrofolate Reductase, subunit A"/>
    <property type="match status" value="1"/>
</dbReference>
<dbReference type="EC" id="1.1.1.193" evidence="13"/>
<evidence type="ECO:0000256" key="3">
    <source>
        <dbReference type="ARBA" id="ARBA00004910"/>
    </source>
</evidence>